<protein>
    <submittedName>
        <fullName evidence="1">Uncharacterized protein</fullName>
    </submittedName>
</protein>
<dbReference type="AlphaFoldDB" id="A0A2N5TDU4"/>
<reference evidence="1 2" key="1">
    <citation type="submission" date="2017-11" db="EMBL/GenBank/DDBJ databases">
        <title>De novo assembly and phasing of dikaryotic genomes from two isolates of Puccinia coronata f. sp. avenae, the causal agent of oat crown rust.</title>
        <authorList>
            <person name="Miller M.E."/>
            <person name="Zhang Y."/>
            <person name="Omidvar V."/>
            <person name="Sperschneider J."/>
            <person name="Schwessinger B."/>
            <person name="Raley C."/>
            <person name="Palmer J.M."/>
            <person name="Garnica D."/>
            <person name="Upadhyaya N."/>
            <person name="Rathjen J."/>
            <person name="Taylor J.M."/>
            <person name="Park R.F."/>
            <person name="Dodds P.N."/>
            <person name="Hirsch C.D."/>
            <person name="Kianian S.F."/>
            <person name="Figueroa M."/>
        </authorList>
    </citation>
    <scope>NUCLEOTIDE SEQUENCE [LARGE SCALE GENOMIC DNA]</scope>
    <source>
        <strain evidence="1">12SD80</strain>
    </source>
</reference>
<organism evidence="1 2">
    <name type="scientific">Puccinia coronata f. sp. avenae</name>
    <dbReference type="NCBI Taxonomy" id="200324"/>
    <lineage>
        <taxon>Eukaryota</taxon>
        <taxon>Fungi</taxon>
        <taxon>Dikarya</taxon>
        <taxon>Basidiomycota</taxon>
        <taxon>Pucciniomycotina</taxon>
        <taxon>Pucciniomycetes</taxon>
        <taxon>Pucciniales</taxon>
        <taxon>Pucciniaceae</taxon>
        <taxon>Puccinia</taxon>
    </lineage>
</organism>
<gene>
    <name evidence="1" type="ORF">PCASD_13545</name>
</gene>
<dbReference type="EMBL" id="PGCI01000627">
    <property type="protein sequence ID" value="PLW23672.1"/>
    <property type="molecule type" value="Genomic_DNA"/>
</dbReference>
<evidence type="ECO:0000313" key="1">
    <source>
        <dbReference type="EMBL" id="PLW23672.1"/>
    </source>
</evidence>
<accession>A0A2N5TDU4</accession>
<name>A0A2N5TDU4_9BASI</name>
<sequence>MSLTITKDDWTTDNLSAVLQGWQSQEYKYLVEEPASASGAMNFGTEKNPLS</sequence>
<evidence type="ECO:0000313" key="2">
    <source>
        <dbReference type="Proteomes" id="UP000235392"/>
    </source>
</evidence>
<dbReference type="Proteomes" id="UP000235392">
    <property type="component" value="Unassembled WGS sequence"/>
</dbReference>
<comment type="caution">
    <text evidence="1">The sequence shown here is derived from an EMBL/GenBank/DDBJ whole genome shotgun (WGS) entry which is preliminary data.</text>
</comment>
<proteinExistence type="predicted"/>